<name>A0ACA9M7Z4_9GLOM</name>
<protein>
    <submittedName>
        <fullName evidence="1">6867_t:CDS:1</fullName>
    </submittedName>
</protein>
<dbReference type="EMBL" id="CAJVPT010010993">
    <property type="protein sequence ID" value="CAG8575408.1"/>
    <property type="molecule type" value="Genomic_DNA"/>
</dbReference>
<proteinExistence type="predicted"/>
<keyword evidence="2" id="KW-1185">Reference proteome</keyword>
<evidence type="ECO:0000313" key="2">
    <source>
        <dbReference type="Proteomes" id="UP000789525"/>
    </source>
</evidence>
<sequence length="276" mass="31532">MLVNESSGVLMVLHGSGTLSNEWNRWALTISDLSYLIEKPILLYLAFLRCRTVFEPYRKHPKIHYTLIGLRAIELFITLIVNIYENISCNESVMGPSCSQANLIWKIRDGMAPTFRLYYIISESIFYVKLFQTLSKRYDNDSKGQQLLRLRRYQTLIFTLDLICLISMSVYRILILVHSDLPTYIYLEIFSSALTVFVLTEFGLSLPEIFKLSKSETVISEKNSSGDVTRQTIVPIPQSKHLSPGMKNSNSFIAHNSHTDTFGLIKSNDVNNSAIL</sequence>
<accession>A0ACA9M7Z4</accession>
<reference evidence="1" key="1">
    <citation type="submission" date="2021-06" db="EMBL/GenBank/DDBJ databases">
        <authorList>
            <person name="Kallberg Y."/>
            <person name="Tangrot J."/>
            <person name="Rosling A."/>
        </authorList>
    </citation>
    <scope>NUCLEOTIDE SEQUENCE</scope>
    <source>
        <strain evidence="1">CL356</strain>
    </source>
</reference>
<gene>
    <name evidence="1" type="ORF">ACOLOM_LOCUS5762</name>
</gene>
<comment type="caution">
    <text evidence="1">The sequence shown here is derived from an EMBL/GenBank/DDBJ whole genome shotgun (WGS) entry which is preliminary data.</text>
</comment>
<dbReference type="Proteomes" id="UP000789525">
    <property type="component" value="Unassembled WGS sequence"/>
</dbReference>
<evidence type="ECO:0000313" key="1">
    <source>
        <dbReference type="EMBL" id="CAG8575408.1"/>
    </source>
</evidence>
<organism evidence="1 2">
    <name type="scientific">Acaulospora colombiana</name>
    <dbReference type="NCBI Taxonomy" id="27376"/>
    <lineage>
        <taxon>Eukaryota</taxon>
        <taxon>Fungi</taxon>
        <taxon>Fungi incertae sedis</taxon>
        <taxon>Mucoromycota</taxon>
        <taxon>Glomeromycotina</taxon>
        <taxon>Glomeromycetes</taxon>
        <taxon>Diversisporales</taxon>
        <taxon>Acaulosporaceae</taxon>
        <taxon>Acaulospora</taxon>
    </lineage>
</organism>